<gene>
    <name evidence="1" type="ORF">CPUR_05410</name>
</gene>
<reference evidence="1 2" key="1">
    <citation type="journal article" date="2013" name="PLoS Genet.">
        <title>Plant-symbiotic fungi as chemical engineers: Multi-genome analysis of the Clavicipitaceae reveals dynamics of alkaloid loci.</title>
        <authorList>
            <person name="Schardl C.L."/>
            <person name="Young C.A."/>
            <person name="Hesse U."/>
            <person name="Amyotte S.G."/>
            <person name="Andreeva K."/>
            <person name="Calie P.J."/>
            <person name="Fleetwood D.J."/>
            <person name="Haws D.C."/>
            <person name="Moore N."/>
            <person name="Oeser B."/>
            <person name="Panaccione D.G."/>
            <person name="Schweri K.K."/>
            <person name="Voisey C.R."/>
            <person name="Farman M.L."/>
            <person name="Jaromczyk J.W."/>
            <person name="Roe B.A."/>
            <person name="O'Sullivan D.M."/>
            <person name="Scott B."/>
            <person name="Tudzynski P."/>
            <person name="An Z."/>
            <person name="Arnaoudova E.G."/>
            <person name="Bullock C.T."/>
            <person name="Charlton N.D."/>
            <person name="Chen L."/>
            <person name="Cox M."/>
            <person name="Dinkins R.D."/>
            <person name="Florea S."/>
            <person name="Glenn A.E."/>
            <person name="Gordon A."/>
            <person name="Gueldener U."/>
            <person name="Harris D.R."/>
            <person name="Hollin W."/>
            <person name="Jaromczyk J."/>
            <person name="Johnson R.D."/>
            <person name="Khan A.K."/>
            <person name="Leistner E."/>
            <person name="Leuchtmann A."/>
            <person name="Li C."/>
            <person name="Liu J."/>
            <person name="Liu J."/>
            <person name="Liu M."/>
            <person name="Mace W."/>
            <person name="Machado C."/>
            <person name="Nagabhyru P."/>
            <person name="Pan J."/>
            <person name="Schmid J."/>
            <person name="Sugawara K."/>
            <person name="Steiner U."/>
            <person name="Takach J.E."/>
            <person name="Tanaka E."/>
            <person name="Webb J.S."/>
            <person name="Wilson E.V."/>
            <person name="Wiseman J.L."/>
            <person name="Yoshida R."/>
            <person name="Zeng Z."/>
        </authorList>
    </citation>
    <scope>NUCLEOTIDE SEQUENCE [LARGE SCALE GENOMIC DNA]</scope>
    <source>
        <strain evidence="1 2">20.1</strain>
    </source>
</reference>
<organism evidence="1 2">
    <name type="scientific">Claviceps purpurea (strain 20.1)</name>
    <name type="common">Ergot fungus</name>
    <name type="synonym">Sphacelia segetum</name>
    <dbReference type="NCBI Taxonomy" id="1111077"/>
    <lineage>
        <taxon>Eukaryota</taxon>
        <taxon>Fungi</taxon>
        <taxon>Dikarya</taxon>
        <taxon>Ascomycota</taxon>
        <taxon>Pezizomycotina</taxon>
        <taxon>Sordariomycetes</taxon>
        <taxon>Hypocreomycetidae</taxon>
        <taxon>Hypocreales</taxon>
        <taxon>Clavicipitaceae</taxon>
        <taxon>Claviceps</taxon>
    </lineage>
</organism>
<comment type="caution">
    <text evidence="1">The sequence shown here is derived from an EMBL/GenBank/DDBJ whole genome shotgun (WGS) entry which is preliminary data.</text>
</comment>
<keyword evidence="2" id="KW-1185">Reference proteome</keyword>
<protein>
    <submittedName>
        <fullName evidence="1">Uncharacterized protein</fullName>
    </submittedName>
</protein>
<dbReference type="HOGENOM" id="CLU_2108769_0_0_1"/>
<sequence length="115" mass="13052">MAPKDLDTGLVRPEGPFKYPRSFAAFTTVDKDGCPTLARPDEGDTFVVIVDNRWTVPYTLYLLSKFRAHINAEGNDRATIHVEDRQNEIELYVKSRYVTAGALHRKANLGKILTW</sequence>
<evidence type="ECO:0000313" key="2">
    <source>
        <dbReference type="Proteomes" id="UP000016801"/>
    </source>
</evidence>
<dbReference type="AlphaFoldDB" id="M1VWN0"/>
<evidence type="ECO:0000313" key="1">
    <source>
        <dbReference type="EMBL" id="CCE31557.1"/>
    </source>
</evidence>
<name>M1VWN0_CLAP2</name>
<dbReference type="EMBL" id="CAGA01000032">
    <property type="protein sequence ID" value="CCE31557.1"/>
    <property type="molecule type" value="Genomic_DNA"/>
</dbReference>
<dbReference type="STRING" id="1111077.M1VWN0"/>
<dbReference type="VEuPathDB" id="FungiDB:CPUR_05410"/>
<dbReference type="OrthoDB" id="4332274at2759"/>
<dbReference type="Proteomes" id="UP000016801">
    <property type="component" value="Unassembled WGS sequence"/>
</dbReference>
<proteinExistence type="predicted"/>
<accession>M1VWN0</accession>